<accession>A0A8H7RFL0</accession>
<name>A0A8H7RFL0_9FUNG</name>
<comment type="caution">
    <text evidence="1">The sequence shown here is derived from an EMBL/GenBank/DDBJ whole genome shotgun (WGS) entry which is preliminary data.</text>
</comment>
<gene>
    <name evidence="1" type="ORF">INT46_002825</name>
</gene>
<evidence type="ECO:0000313" key="1">
    <source>
        <dbReference type="EMBL" id="KAG2209575.1"/>
    </source>
</evidence>
<protein>
    <submittedName>
        <fullName evidence="1">Uncharacterized protein</fullName>
    </submittedName>
</protein>
<dbReference type="AlphaFoldDB" id="A0A8H7RFL0"/>
<dbReference type="Proteomes" id="UP000650833">
    <property type="component" value="Unassembled WGS sequence"/>
</dbReference>
<sequence>MTRTLPYDVQGSTKPLLLRNTLLCSIKRMYPTVGMATLSKYRREFLAGAQASTSGRSSKVSIDIQHLDGPRGAQKYLRSINISMSLSDAEKLLNEIRQLTVSNWRKWAFSDKTIVNMWGSDSGFFYCWSDVLGTNRPH</sequence>
<keyword evidence="2" id="KW-1185">Reference proteome</keyword>
<reference evidence="1" key="1">
    <citation type="submission" date="2020-12" db="EMBL/GenBank/DDBJ databases">
        <title>Metabolic potential, ecology and presence of endohyphal bacteria is reflected in genomic diversity of Mucoromycotina.</title>
        <authorList>
            <person name="Muszewska A."/>
            <person name="Okrasinska A."/>
            <person name="Steczkiewicz K."/>
            <person name="Drgas O."/>
            <person name="Orlowska M."/>
            <person name="Perlinska-Lenart U."/>
            <person name="Aleksandrzak-Piekarczyk T."/>
            <person name="Szatraj K."/>
            <person name="Zielenkiewicz U."/>
            <person name="Pilsyk S."/>
            <person name="Malc E."/>
            <person name="Mieczkowski P."/>
            <person name="Kruszewska J.S."/>
            <person name="Biernat P."/>
            <person name="Pawlowska J."/>
        </authorList>
    </citation>
    <scope>NUCLEOTIDE SEQUENCE</scope>
    <source>
        <strain evidence="1">CBS 226.32</strain>
    </source>
</reference>
<evidence type="ECO:0000313" key="2">
    <source>
        <dbReference type="Proteomes" id="UP000650833"/>
    </source>
</evidence>
<organism evidence="1 2">
    <name type="scientific">Mucor plumbeus</name>
    <dbReference type="NCBI Taxonomy" id="97098"/>
    <lineage>
        <taxon>Eukaryota</taxon>
        <taxon>Fungi</taxon>
        <taxon>Fungi incertae sedis</taxon>
        <taxon>Mucoromycota</taxon>
        <taxon>Mucoromycotina</taxon>
        <taxon>Mucoromycetes</taxon>
        <taxon>Mucorales</taxon>
        <taxon>Mucorineae</taxon>
        <taxon>Mucoraceae</taxon>
        <taxon>Mucor</taxon>
    </lineage>
</organism>
<proteinExistence type="predicted"/>
<dbReference type="EMBL" id="JAEPRC010000094">
    <property type="protein sequence ID" value="KAG2209575.1"/>
    <property type="molecule type" value="Genomic_DNA"/>
</dbReference>